<evidence type="ECO:0000313" key="1">
    <source>
        <dbReference type="EMBL" id="MPN40307.1"/>
    </source>
</evidence>
<proteinExistence type="predicted"/>
<dbReference type="EMBL" id="VSSQ01096644">
    <property type="protein sequence ID" value="MPN40307.1"/>
    <property type="molecule type" value="Genomic_DNA"/>
</dbReference>
<comment type="caution">
    <text evidence="1">The sequence shown here is derived from an EMBL/GenBank/DDBJ whole genome shotgun (WGS) entry which is preliminary data.</text>
</comment>
<dbReference type="AlphaFoldDB" id="A0A645HMX6"/>
<name>A0A645HMX6_9ZZZZ</name>
<reference evidence="1" key="1">
    <citation type="submission" date="2019-08" db="EMBL/GenBank/DDBJ databases">
        <authorList>
            <person name="Kucharzyk K."/>
            <person name="Murdoch R.W."/>
            <person name="Higgins S."/>
            <person name="Loffler F."/>
        </authorList>
    </citation>
    <scope>NUCLEOTIDE SEQUENCE</scope>
</reference>
<gene>
    <name evidence="1" type="ORF">SDC9_187843</name>
</gene>
<organism evidence="1">
    <name type="scientific">bioreactor metagenome</name>
    <dbReference type="NCBI Taxonomy" id="1076179"/>
    <lineage>
        <taxon>unclassified sequences</taxon>
        <taxon>metagenomes</taxon>
        <taxon>ecological metagenomes</taxon>
    </lineage>
</organism>
<protein>
    <submittedName>
        <fullName evidence="1">Uncharacterized protein</fullName>
    </submittedName>
</protein>
<sequence>MERNLRALELRAVEGVPVCGRTAAVENHFGGGEERRGVKHRKREAYPVEFHNVLVPVPVFVSYGMV</sequence>
<accession>A0A645HMX6</accession>